<protein>
    <submittedName>
        <fullName evidence="3">Uncharacterized protein</fullName>
    </submittedName>
</protein>
<feature type="region of interest" description="Disordered" evidence="1">
    <location>
        <begin position="1"/>
        <end position="20"/>
    </location>
</feature>
<evidence type="ECO:0000313" key="3">
    <source>
        <dbReference type="EMBL" id="KAJ1215780.1"/>
    </source>
</evidence>
<dbReference type="Proteomes" id="UP001066276">
    <property type="component" value="Chromosome 1_1"/>
</dbReference>
<name>A0AAV7WPA1_PLEWA</name>
<organism evidence="3 4">
    <name type="scientific">Pleurodeles waltl</name>
    <name type="common">Iberian ribbed newt</name>
    <dbReference type="NCBI Taxonomy" id="8319"/>
    <lineage>
        <taxon>Eukaryota</taxon>
        <taxon>Metazoa</taxon>
        <taxon>Chordata</taxon>
        <taxon>Craniata</taxon>
        <taxon>Vertebrata</taxon>
        <taxon>Euteleostomi</taxon>
        <taxon>Amphibia</taxon>
        <taxon>Batrachia</taxon>
        <taxon>Caudata</taxon>
        <taxon>Salamandroidea</taxon>
        <taxon>Salamandridae</taxon>
        <taxon>Pleurodelinae</taxon>
        <taxon>Pleurodeles</taxon>
    </lineage>
</organism>
<feature type="compositionally biased region" description="Basic residues" evidence="1">
    <location>
        <begin position="57"/>
        <end position="66"/>
    </location>
</feature>
<accession>A0AAV7WPA1</accession>
<gene>
    <name evidence="2" type="ORF">NDU88_003386</name>
    <name evidence="3" type="ORF">NDU88_003387</name>
</gene>
<evidence type="ECO:0000313" key="4">
    <source>
        <dbReference type="Proteomes" id="UP001066276"/>
    </source>
</evidence>
<comment type="caution">
    <text evidence="3">The sequence shown here is derived from an EMBL/GenBank/DDBJ whole genome shotgun (WGS) entry which is preliminary data.</text>
</comment>
<evidence type="ECO:0000256" key="1">
    <source>
        <dbReference type="SAM" id="MobiDB-lite"/>
    </source>
</evidence>
<dbReference type="EMBL" id="JANPWB010000001">
    <property type="protein sequence ID" value="KAJ1215779.1"/>
    <property type="molecule type" value="Genomic_DNA"/>
</dbReference>
<keyword evidence="4" id="KW-1185">Reference proteome</keyword>
<feature type="region of interest" description="Disordered" evidence="1">
    <location>
        <begin position="45"/>
        <end position="66"/>
    </location>
</feature>
<proteinExistence type="predicted"/>
<sequence length="66" mass="7628">MEPQGVAGRKAEMEQNQNESNRIVQQFLLPLQRAWEYWITDHALKTPEPQSGTPGQKAHHSVKKYL</sequence>
<dbReference type="EMBL" id="JANPWB010000001">
    <property type="protein sequence ID" value="KAJ1215780.1"/>
    <property type="molecule type" value="Genomic_DNA"/>
</dbReference>
<reference evidence="3" key="1">
    <citation type="journal article" date="2022" name="bioRxiv">
        <title>Sequencing and chromosome-scale assembly of the giantPleurodeles waltlgenome.</title>
        <authorList>
            <person name="Brown T."/>
            <person name="Elewa A."/>
            <person name="Iarovenko S."/>
            <person name="Subramanian E."/>
            <person name="Araus A.J."/>
            <person name="Petzold A."/>
            <person name="Susuki M."/>
            <person name="Suzuki K.-i.T."/>
            <person name="Hayashi T."/>
            <person name="Toyoda A."/>
            <person name="Oliveira C."/>
            <person name="Osipova E."/>
            <person name="Leigh N.D."/>
            <person name="Simon A."/>
            <person name="Yun M.H."/>
        </authorList>
    </citation>
    <scope>NUCLEOTIDE SEQUENCE</scope>
    <source>
        <strain evidence="3">20211129_DDA</strain>
        <tissue evidence="3">Liver</tissue>
    </source>
</reference>
<dbReference type="AlphaFoldDB" id="A0AAV7WPA1"/>
<evidence type="ECO:0000313" key="2">
    <source>
        <dbReference type="EMBL" id="KAJ1215779.1"/>
    </source>
</evidence>